<dbReference type="Proteomes" id="UP000250088">
    <property type="component" value="Chromosome"/>
</dbReference>
<sequence>MYIHQLCAIAAGADPHDVFSDRYDVRHIVPDNWLSSDVQTAAGKPYLNTPETVALFPIWARSENFDRSSSDGGAR</sequence>
<dbReference type="AlphaFoldDB" id="A0A2Z2HRE4"/>
<reference evidence="2" key="1">
    <citation type="submission" date="2017-02" db="EMBL/GenBank/DDBJ databases">
        <title>Natronthermophilus aegyptiacus gen. nov.,sp. nov., an aerobic, extremely halophilic alkalithermophilic archaeon isolated from the athalassohaline Wadi An Natrun, Egypt.</title>
        <authorList>
            <person name="Zhao B."/>
        </authorList>
    </citation>
    <scope>NUCLEOTIDE SEQUENCE [LARGE SCALE GENOMIC DNA]</scope>
    <source>
        <strain evidence="2">JW/NM-HA 15</strain>
    </source>
</reference>
<organism evidence="1 2">
    <name type="scientific">Natrarchaeobaculum aegyptiacum</name>
    <dbReference type="NCBI Taxonomy" id="745377"/>
    <lineage>
        <taxon>Archaea</taxon>
        <taxon>Methanobacteriati</taxon>
        <taxon>Methanobacteriota</taxon>
        <taxon>Stenosarchaea group</taxon>
        <taxon>Halobacteria</taxon>
        <taxon>Halobacteriales</taxon>
        <taxon>Natrialbaceae</taxon>
        <taxon>Natrarchaeobaculum</taxon>
    </lineage>
</organism>
<evidence type="ECO:0000313" key="1">
    <source>
        <dbReference type="EMBL" id="ARS89639.1"/>
    </source>
</evidence>
<evidence type="ECO:0000313" key="2">
    <source>
        <dbReference type="Proteomes" id="UP000250088"/>
    </source>
</evidence>
<keyword evidence="2" id="KW-1185">Reference proteome</keyword>
<name>A0A2Z2HRE4_9EURY</name>
<protein>
    <submittedName>
        <fullName evidence="1">Uncharacterized protein</fullName>
    </submittedName>
</protein>
<dbReference type="EMBL" id="CP019893">
    <property type="protein sequence ID" value="ARS89639.1"/>
    <property type="molecule type" value="Genomic_DNA"/>
</dbReference>
<gene>
    <name evidence="1" type="ORF">B1756_07745</name>
</gene>
<accession>A0A2Z2HRE4</accession>
<dbReference type="KEGG" id="naj:B1756_07745"/>
<proteinExistence type="predicted"/>